<proteinExistence type="predicted"/>
<evidence type="ECO:0000313" key="1">
    <source>
        <dbReference type="EMBL" id="RVT75788.1"/>
    </source>
</evidence>
<evidence type="ECO:0000313" key="2">
    <source>
        <dbReference type="Proteomes" id="UP000285211"/>
    </source>
</evidence>
<organism evidence="1 2">
    <name type="scientific">Flavobacterium sufflavum</name>
    <dbReference type="NCBI Taxonomy" id="1921138"/>
    <lineage>
        <taxon>Bacteria</taxon>
        <taxon>Pseudomonadati</taxon>
        <taxon>Bacteroidota</taxon>
        <taxon>Flavobacteriia</taxon>
        <taxon>Flavobacteriales</taxon>
        <taxon>Flavobacteriaceae</taxon>
        <taxon>Flavobacterium</taxon>
    </lineage>
</organism>
<dbReference type="OrthoDB" id="1327228at2"/>
<keyword evidence="2" id="KW-1185">Reference proteome</keyword>
<sequence length="289" mass="31194">MLVPSCENDGGDSKIDIQYGAVINIQKSSSSDTYINLVALQNGGDINLGFTIDKAVGDITSMDVVGLYIKSDGTTIFKGKFSTGIKTFPYTLNINKQKIYDAFTQLNSSDDFETGDQLTISAELTLKDGTVLKLINDDGSNNFSSNIASSSTYKVFQAYNVSCPSELGGTYEFTTTNVKAPTGESAPGPLTGTVTFEDQGGGIYNISDASFGGWTGLYGSGNIARNVQLKDICNKISYFGVDQYDEVFTFSNLVVNGNKISFHWENDYGEYGDTTLKRTDGSNWPALTL</sequence>
<dbReference type="AlphaFoldDB" id="A0A3S2U272"/>
<dbReference type="EMBL" id="SACJ01000005">
    <property type="protein sequence ID" value="RVT75788.1"/>
    <property type="molecule type" value="Genomic_DNA"/>
</dbReference>
<reference evidence="1 2" key="1">
    <citation type="submission" date="2019-01" db="EMBL/GenBank/DDBJ databases">
        <authorList>
            <person name="Chen W.-M."/>
        </authorList>
    </citation>
    <scope>NUCLEOTIDE SEQUENCE [LARGE SCALE GENOMIC DNA]</scope>
    <source>
        <strain evidence="1 2">BBQ-12</strain>
    </source>
</reference>
<name>A0A3S2U272_9FLAO</name>
<accession>A0A3S2U272</accession>
<dbReference type="RefSeq" id="WP_128195161.1">
    <property type="nucleotide sequence ID" value="NZ_SACJ01000005.1"/>
</dbReference>
<protein>
    <submittedName>
        <fullName evidence="1">Uncharacterized protein</fullName>
    </submittedName>
</protein>
<dbReference type="Proteomes" id="UP000285211">
    <property type="component" value="Unassembled WGS sequence"/>
</dbReference>
<comment type="caution">
    <text evidence="1">The sequence shown here is derived from an EMBL/GenBank/DDBJ whole genome shotgun (WGS) entry which is preliminary data.</text>
</comment>
<gene>
    <name evidence="1" type="ORF">EOD40_10060</name>
</gene>